<dbReference type="Proteomes" id="UP000189704">
    <property type="component" value="Unplaced"/>
</dbReference>
<dbReference type="PANTHER" id="PTHR21603">
    <property type="entry name" value="ANTIGEN KI-67-LIKE PROTEIN"/>
    <property type="match status" value="1"/>
</dbReference>
<feature type="region of interest" description="Disordered" evidence="7">
    <location>
        <begin position="927"/>
        <end position="972"/>
    </location>
</feature>
<proteinExistence type="predicted"/>
<name>A0A1U7UGQ1_CARSF</name>
<protein>
    <submittedName>
        <fullName evidence="10">Cell division cycle-associated protein 2</fullName>
    </submittedName>
</protein>
<dbReference type="Pfam" id="PF15276">
    <property type="entry name" value="PP1_bind"/>
    <property type="match status" value="1"/>
</dbReference>
<evidence type="ECO:0000259" key="8">
    <source>
        <dbReference type="Pfam" id="PF15276"/>
    </source>
</evidence>
<keyword evidence="9" id="KW-1185">Reference proteome</keyword>
<keyword evidence="5" id="KW-0539">Nucleus</keyword>
<organism evidence="9 10">
    <name type="scientific">Carlito syrichta</name>
    <name type="common">Philippine tarsier</name>
    <name type="synonym">Tarsius syrichta</name>
    <dbReference type="NCBI Taxonomy" id="1868482"/>
    <lineage>
        <taxon>Eukaryota</taxon>
        <taxon>Metazoa</taxon>
        <taxon>Chordata</taxon>
        <taxon>Craniata</taxon>
        <taxon>Vertebrata</taxon>
        <taxon>Euteleostomi</taxon>
        <taxon>Mammalia</taxon>
        <taxon>Eutheria</taxon>
        <taxon>Euarchontoglires</taxon>
        <taxon>Primates</taxon>
        <taxon>Haplorrhini</taxon>
        <taxon>Tarsiiformes</taxon>
        <taxon>Tarsiidae</taxon>
        <taxon>Carlito</taxon>
    </lineage>
</organism>
<feature type="compositionally biased region" description="Polar residues" evidence="7">
    <location>
        <begin position="955"/>
        <end position="968"/>
    </location>
</feature>
<dbReference type="RefSeq" id="XP_008065036.1">
    <property type="nucleotide sequence ID" value="XM_008066845.1"/>
</dbReference>
<feature type="region of interest" description="Disordered" evidence="7">
    <location>
        <begin position="75"/>
        <end position="99"/>
    </location>
</feature>
<evidence type="ECO:0000256" key="6">
    <source>
        <dbReference type="ARBA" id="ARBA00023306"/>
    </source>
</evidence>
<dbReference type="InterPro" id="IPR029334">
    <property type="entry name" value="PP1-bd"/>
</dbReference>
<feature type="compositionally biased region" description="Basic and acidic residues" evidence="7">
    <location>
        <begin position="1"/>
        <end position="14"/>
    </location>
</feature>
<dbReference type="GO" id="GO:0005634">
    <property type="term" value="C:nucleus"/>
    <property type="evidence" value="ECO:0007669"/>
    <property type="project" value="UniProtKB-SubCell"/>
</dbReference>
<dbReference type="CTD" id="157313"/>
<keyword evidence="2" id="KW-1017">Isopeptide bond</keyword>
<sequence>MDTKSEDEPPETKESAFNNAENASFIWGTGKIVTPQKHAAEVPSSPCPTDVLKSPLNYSTVTVEQLGITAESFVKDSSGKSPSYLKKSRRRSSVGARGSPETNHLIRFIAKRKSLKNAKKSSLAQDSHSLGSPALYQNANILRERLSAFQSAFQSIKESENMADYQDFSEAGREFTMTELTKKEVLSECHQSAFPAKLSKCPRMSSHSNYDENLTDAEGKVINLQIVSTDTDSTHAVENSAELSEKSSELGSTLSVFLVEESAPLAELTESSDGLKVADCVEGKGSSGAVSPNTFRTEVGTGTVSDVSSPATPVCRSDIPSSETLVLRSVLKKPSVKPCLESLQEHCNNLCDDETHPSLISNLANSCKEQKAEDQENCKTPAFLNMKKRKRVTFGEDLSPEVFDESLPANTPLRKGGTPVCKKDLSGISSPLLEQSPVLEPLPQPNFDDKGENLENIEPLQVSFAALSSPNKSSISETFSGTDTFSSSNNHEKMSSHKVGRVTRTSTRRNQLASFTEESVCNLLNTQEAQPCKEKKINRKKSQETKCTKRALPKKNQVLKSCRNKKGKRKKSVEKSLYGERDIASKKPLLSPIPELPEVSEMTPSVPSIRRMCSDDFSSNGKLEEMKTPKNPIKRKNLFPQNPANVHMNQGFNKYVSEFCHSYIKSSLSLGKAASAKDPNTNMVGMHENENTPLKAEIKSESENEPKTETDSASVIEEHIVSDHPKSELILQGQELSPGGQNADNLCEIFTISSAVNRKSKKQDDFFVAAEGKLQCNLLIMSDAQKECNSSEDVFMENIKESKCQSEDLGRKSAESSNVMSCREKKRRRRSMCYSDDQRLHLEENGDHKPSYSVGSSVEINLENSELHKDLSDAIEQTFQRTNSETKVRRSTRLQKDLENNGLVWISLPFPSTYQKTKRRTICTSDSRGFESMSPRNETVPSTQRLGMVPPVSGRENNQSLAADSSNVPGRRRESFCVSTLANAKTTTQSKHYRRRSFLKEKGGSSLTGLERNGHS</sequence>
<dbReference type="GO" id="GO:0051301">
    <property type="term" value="P:cell division"/>
    <property type="evidence" value="ECO:0007669"/>
    <property type="project" value="UniProtKB-KW"/>
</dbReference>
<dbReference type="STRING" id="1868482.ENSTSYP00000004617"/>
<evidence type="ECO:0000256" key="3">
    <source>
        <dbReference type="ARBA" id="ARBA00022553"/>
    </source>
</evidence>
<dbReference type="GeneID" id="103269260"/>
<evidence type="ECO:0000256" key="7">
    <source>
        <dbReference type="SAM" id="MobiDB-lite"/>
    </source>
</evidence>
<evidence type="ECO:0000313" key="10">
    <source>
        <dbReference type="RefSeq" id="XP_008065036.1"/>
    </source>
</evidence>
<feature type="region of interest" description="Disordered" evidence="7">
    <location>
        <begin position="1"/>
        <end position="20"/>
    </location>
</feature>
<dbReference type="GO" id="GO:0005694">
    <property type="term" value="C:chromosome"/>
    <property type="evidence" value="ECO:0007669"/>
    <property type="project" value="TreeGrafter"/>
</dbReference>
<keyword evidence="4" id="KW-0832">Ubl conjugation</keyword>
<evidence type="ECO:0000256" key="2">
    <source>
        <dbReference type="ARBA" id="ARBA00022499"/>
    </source>
</evidence>
<dbReference type="GO" id="GO:0051983">
    <property type="term" value="P:regulation of chromosome segregation"/>
    <property type="evidence" value="ECO:0007669"/>
    <property type="project" value="TreeGrafter"/>
</dbReference>
<evidence type="ECO:0000256" key="1">
    <source>
        <dbReference type="ARBA" id="ARBA00004123"/>
    </source>
</evidence>
<reference evidence="10" key="1">
    <citation type="submission" date="2025-08" db="UniProtKB">
        <authorList>
            <consortium name="RefSeq"/>
        </authorList>
    </citation>
    <scope>IDENTIFICATION</scope>
</reference>
<feature type="region of interest" description="Disordered" evidence="7">
    <location>
        <begin position="478"/>
        <end position="508"/>
    </location>
</feature>
<feature type="compositionally biased region" description="Polar residues" evidence="7">
    <location>
        <begin position="478"/>
        <end position="489"/>
    </location>
</feature>
<accession>A0A1U7UGQ1</accession>
<dbReference type="PANTHER" id="PTHR21603:SF16">
    <property type="entry name" value="CELL DIVISION CYCLE-ASSOCIATED PROTEIN 2"/>
    <property type="match status" value="1"/>
</dbReference>
<feature type="region of interest" description="Disordered" evidence="7">
    <location>
        <begin position="534"/>
        <end position="555"/>
    </location>
</feature>
<keyword evidence="3" id="KW-0597">Phosphoprotein</keyword>
<feature type="compositionally biased region" description="Basic and acidic residues" evidence="7">
    <location>
        <begin position="534"/>
        <end position="547"/>
    </location>
</feature>
<keyword evidence="10" id="KW-0132">Cell division</keyword>
<evidence type="ECO:0000313" key="9">
    <source>
        <dbReference type="Proteomes" id="UP000189704"/>
    </source>
</evidence>
<feature type="domain" description="PP1-binding" evidence="8">
    <location>
        <begin position="388"/>
        <end position="449"/>
    </location>
</feature>
<keyword evidence="6" id="KW-0131">Cell cycle</keyword>
<dbReference type="KEGG" id="csyr:103269260"/>
<evidence type="ECO:0000256" key="4">
    <source>
        <dbReference type="ARBA" id="ARBA00022843"/>
    </source>
</evidence>
<dbReference type="GO" id="GO:0007088">
    <property type="term" value="P:regulation of mitotic nuclear division"/>
    <property type="evidence" value="ECO:0007669"/>
    <property type="project" value="TreeGrafter"/>
</dbReference>
<dbReference type="OrthoDB" id="9947694at2759"/>
<evidence type="ECO:0000256" key="5">
    <source>
        <dbReference type="ARBA" id="ARBA00023242"/>
    </source>
</evidence>
<gene>
    <name evidence="10" type="primary">CDCA2</name>
</gene>
<feature type="compositionally biased region" description="Polar residues" evidence="7">
    <location>
        <begin position="934"/>
        <end position="945"/>
    </location>
</feature>
<comment type="subcellular location">
    <subcellularLocation>
        <location evidence="1">Nucleus</location>
    </subcellularLocation>
</comment>
<dbReference type="AlphaFoldDB" id="A0A1U7UGQ1"/>